<organism evidence="2 3">
    <name type="scientific">Chitinophaga lutea</name>
    <dbReference type="NCBI Taxonomy" id="2488634"/>
    <lineage>
        <taxon>Bacteria</taxon>
        <taxon>Pseudomonadati</taxon>
        <taxon>Bacteroidota</taxon>
        <taxon>Chitinophagia</taxon>
        <taxon>Chitinophagales</taxon>
        <taxon>Chitinophagaceae</taxon>
        <taxon>Chitinophaga</taxon>
    </lineage>
</organism>
<dbReference type="PANTHER" id="PTHR32305:SF15">
    <property type="entry name" value="PROTEIN RHSA-RELATED"/>
    <property type="match status" value="1"/>
</dbReference>
<evidence type="ECO:0008006" key="4">
    <source>
        <dbReference type="Google" id="ProtNLM"/>
    </source>
</evidence>
<protein>
    <recommendedName>
        <fullName evidence="4">RHS repeat-associated core domain-containing protein</fullName>
    </recommendedName>
</protein>
<dbReference type="NCBIfam" id="TIGR03696">
    <property type="entry name" value="Rhs_assc_core"/>
    <property type="match status" value="1"/>
</dbReference>
<evidence type="ECO:0000313" key="3">
    <source>
        <dbReference type="Proteomes" id="UP000278351"/>
    </source>
</evidence>
<feature type="region of interest" description="Disordered" evidence="1">
    <location>
        <begin position="593"/>
        <end position="621"/>
    </location>
</feature>
<feature type="compositionally biased region" description="Basic and acidic residues" evidence="1">
    <location>
        <begin position="1069"/>
        <end position="1088"/>
    </location>
</feature>
<feature type="compositionally biased region" description="Polar residues" evidence="1">
    <location>
        <begin position="983"/>
        <end position="994"/>
    </location>
</feature>
<evidence type="ECO:0000313" key="2">
    <source>
        <dbReference type="EMBL" id="RPE09950.1"/>
    </source>
</evidence>
<feature type="region of interest" description="Disordered" evidence="1">
    <location>
        <begin position="1048"/>
        <end position="1094"/>
    </location>
</feature>
<dbReference type="Proteomes" id="UP000278351">
    <property type="component" value="Unassembled WGS sequence"/>
</dbReference>
<sequence>MTGLYTSSETPSQLQDALKVPSGAVPVSYVIKPPMKLTVNSHDGRAEYKAGETIEFTDGFDTGGGNTDAFIDPNGTLYTETTTANNPLPGLNTAQLEPLTYTYYDNYEFAGKRNAEDLTVESISHAGLYLDALPISLQVKGMVTGGKVKLLDGSNQWLTTTTYYDDKGRVRQVLTDNASDGVDVMTSLYDFTNRVVSTKLVHRNPRSTQTPTTTVQTMMQYDHGGRVVLVRKRLNNRPHVDIATNEYDALGQLKQKAFKRTSGSSPEVLETLDYEYNIRGWLRGINKPYANGTATANFFGQELNYDNGFDSPQYNGNIAGIRWRGTNNATYKHAYGYGYDAANRLLKAEFTQGSGTSYNWATNAQALYNVTMGNGTQASEAYDANGNILRMQQAGGTGPMDDLRYEYLGIGNKLKGVKDDVNSTGSVLGDFKEVTVGGVNDYLYDVNGNLTKDDNKGITGITYNHLNLPNEITIPGKGTIRYVYDAGGTKHRKTVTDQTGATVKTTRTDYIGSTVYQNDTMQFIGHEEGRFRVNAAQSGQPVQYTVDYFVKDHLGNVRMVLTEGTEQQLYLASMEPERSATENALFSNIESSRSVKPAGYPQDATAGSENKQVAKLNGQHPDKRIGPSLVLKVMAGDTISIGAKAFYKSIGGKQDKSLIPAADMAASLIRAFGSGQPGSSQKEMATEGAGRTPFNDQFINDGYQRMKEKEPVDPAQANRPKAYLNFALFDDKFNLVEENSGVKQVKAEPDQLQTLAQDKMVMKSGGFLYVYTSNETPQDVFFDNLTVLNNPGPVLEETHYYPFGLTMAGLSTKAMNKLEQNKYGYNGKELQNGEFGDNSGLEWYDYVARMYDQQIGRWHVIDPLSEKMRRHSPYNYVFDNPIRFIDPDGMGPDDIIIRGSAEFQRKAFNDLQSLSNVKLAMLSNGTVVEARSVQQPFTVALTGVVEMTNSVEARPSPAPKPVGTATVIELINSDRVTTIVETSDGNSAAPSSAEANLRQDGSRGRGSDVTVEFNPDRTAGGVDVNGSRNRPTKIGLGHELLHARHMVRGERSTRQSNSVDPDGSGTVLRQEELNTRREENRLRAEHHLPARRLP</sequence>
<accession>A0A3N4Q1W5</accession>
<dbReference type="AlphaFoldDB" id="A0A3N4Q1W5"/>
<dbReference type="InterPro" id="IPR050708">
    <property type="entry name" value="T6SS_VgrG/RHS"/>
</dbReference>
<evidence type="ECO:0000256" key="1">
    <source>
        <dbReference type="SAM" id="MobiDB-lite"/>
    </source>
</evidence>
<dbReference type="EMBL" id="RPDH01000002">
    <property type="protein sequence ID" value="RPE09950.1"/>
    <property type="molecule type" value="Genomic_DNA"/>
</dbReference>
<reference evidence="2 3" key="1">
    <citation type="submission" date="2018-11" db="EMBL/GenBank/DDBJ databases">
        <title>Chitinophaga lutea sp.nov., isolate from arsenic contaminated soil.</title>
        <authorList>
            <person name="Zong Y."/>
        </authorList>
    </citation>
    <scope>NUCLEOTIDE SEQUENCE [LARGE SCALE GENOMIC DNA]</scope>
    <source>
        <strain evidence="2 3">ZY74</strain>
    </source>
</reference>
<dbReference type="InterPro" id="IPR028208">
    <property type="entry name" value="Effector_pro_NleD-like"/>
</dbReference>
<feature type="region of interest" description="Disordered" evidence="1">
    <location>
        <begin position="674"/>
        <end position="694"/>
    </location>
</feature>
<dbReference type="Gene3D" id="2.180.10.10">
    <property type="entry name" value="RHS repeat-associated core"/>
    <property type="match status" value="2"/>
</dbReference>
<feature type="region of interest" description="Disordered" evidence="1">
    <location>
        <begin position="983"/>
        <end position="1036"/>
    </location>
</feature>
<name>A0A3N4Q1W5_9BACT</name>
<dbReference type="PANTHER" id="PTHR32305">
    <property type="match status" value="1"/>
</dbReference>
<keyword evidence="3" id="KW-1185">Reference proteome</keyword>
<dbReference type="OrthoDB" id="976756at2"/>
<proteinExistence type="predicted"/>
<dbReference type="InterPro" id="IPR022385">
    <property type="entry name" value="Rhs_assc_core"/>
</dbReference>
<comment type="caution">
    <text evidence="2">The sequence shown here is derived from an EMBL/GenBank/DDBJ whole genome shotgun (WGS) entry which is preliminary data.</text>
</comment>
<gene>
    <name evidence="2" type="ORF">EGT74_15410</name>
</gene>
<dbReference type="Pfam" id="PF14891">
    <property type="entry name" value="Peptidase_M91"/>
    <property type="match status" value="1"/>
</dbReference>